<dbReference type="InterPro" id="IPR043502">
    <property type="entry name" value="DNA/RNA_pol_sf"/>
</dbReference>
<dbReference type="CDD" id="cd01651">
    <property type="entry name" value="RT_G2_intron"/>
    <property type="match status" value="1"/>
</dbReference>
<gene>
    <name evidence="3" type="ORF">A8926_4680</name>
</gene>
<dbReference type="PANTHER" id="PTHR34047">
    <property type="entry name" value="NUCLEAR INTRON MATURASE 1, MITOCHONDRIAL-RELATED"/>
    <property type="match status" value="1"/>
</dbReference>
<evidence type="ECO:0000256" key="1">
    <source>
        <dbReference type="SAM" id="MobiDB-lite"/>
    </source>
</evidence>
<sequence>MNERGKSDNSVVPAKLPNKAGGPVAEVVEGRGLAEGNTARPTHPGRSAGRGVPSGLDRVREAARRDKEARFTALLHHVDQPRLWAAYVAINPKASPGVDQVTWDAYGQDLRENLEDLLRRVHSGAYRASPSRRVYIPKPDGRQRPLGIATLEDKILQRAVVEVLNAVYEEDFLGFSYGFRPGRNPHHALDALAVGISERKVNWILDADVSDFFSKLDHSWMERFLEHRIADERVLRLIRKWMTAGVIEDGNWSETIEGAPQGASVSPLLANVYLHYVLDLWADWWRKRHTRGDVIIVRWADDFVVGFQHLGDAKQFLRDLRKRFAKFSLELHPDKTRLIEFGRFAASNRRKQGLAKPETFDFLGFTHVGGKTRDGRFWLRRITIKKRLRAKLKQVKAELRRRRHWPIPEQGRWLASVLRGHFNYYAVPGNIDAVSAFRDQVRRLWRESLRRRSQRHRMTWARYGRIAEWWLPPARIAHPYPSVRFAARTQGRSPVR</sequence>
<feature type="domain" description="Reverse transcriptase" evidence="2">
    <location>
        <begin position="117"/>
        <end position="367"/>
    </location>
</feature>
<dbReference type="RefSeq" id="WP_170121576.1">
    <property type="nucleotide sequence ID" value="NZ_CP061007.1"/>
</dbReference>
<dbReference type="InterPro" id="IPR030931">
    <property type="entry name" value="Group_II_RT_mat"/>
</dbReference>
<dbReference type="NCBIfam" id="TIGR04416">
    <property type="entry name" value="group_II_RT_mat"/>
    <property type="match status" value="1"/>
</dbReference>
<evidence type="ECO:0000313" key="3">
    <source>
        <dbReference type="EMBL" id="PKW16794.1"/>
    </source>
</evidence>
<evidence type="ECO:0000259" key="2">
    <source>
        <dbReference type="PROSITE" id="PS50878"/>
    </source>
</evidence>
<proteinExistence type="predicted"/>
<dbReference type="InterPro" id="IPR051083">
    <property type="entry name" value="GrpII_Intron_Splice-Mob/Def"/>
</dbReference>
<keyword evidence="3" id="KW-0695">RNA-directed DNA polymerase</keyword>
<evidence type="ECO:0000313" key="4">
    <source>
        <dbReference type="Proteomes" id="UP000233786"/>
    </source>
</evidence>
<dbReference type="AlphaFoldDB" id="A0A2N3Y1H5"/>
<reference evidence="3" key="1">
    <citation type="submission" date="2017-12" db="EMBL/GenBank/DDBJ databases">
        <title>Sequencing the genomes of 1000 Actinobacteria strains.</title>
        <authorList>
            <person name="Klenk H.-P."/>
        </authorList>
    </citation>
    <scope>NUCLEOTIDE SEQUENCE [LARGE SCALE GENOMIC DNA]</scope>
    <source>
        <strain evidence="3">DSM 44228</strain>
    </source>
</reference>
<keyword evidence="4" id="KW-1185">Reference proteome</keyword>
<dbReference type="InterPro" id="IPR000477">
    <property type="entry name" value="RT_dom"/>
</dbReference>
<protein>
    <submittedName>
        <fullName evidence="3">Group II intron reverse transcriptase/maturase</fullName>
    </submittedName>
</protein>
<feature type="region of interest" description="Disordered" evidence="1">
    <location>
        <begin position="1"/>
        <end position="56"/>
    </location>
</feature>
<accession>A0A2N3Y1H5</accession>
<dbReference type="PANTHER" id="PTHR34047:SF8">
    <property type="entry name" value="PROTEIN YKFC"/>
    <property type="match status" value="1"/>
</dbReference>
<name>A0A2N3Y1H5_SACSN</name>
<dbReference type="Pfam" id="PF00078">
    <property type="entry name" value="RVT_1"/>
    <property type="match status" value="1"/>
</dbReference>
<keyword evidence="3" id="KW-0808">Transferase</keyword>
<keyword evidence="3" id="KW-0548">Nucleotidyltransferase</keyword>
<dbReference type="GO" id="GO:0003964">
    <property type="term" value="F:RNA-directed DNA polymerase activity"/>
    <property type="evidence" value="ECO:0007669"/>
    <property type="project" value="UniProtKB-KW"/>
</dbReference>
<dbReference type="STRING" id="994479.GCA_000194155_06756"/>
<organism evidence="3 4">
    <name type="scientific">Saccharopolyspora spinosa</name>
    <dbReference type="NCBI Taxonomy" id="60894"/>
    <lineage>
        <taxon>Bacteria</taxon>
        <taxon>Bacillati</taxon>
        <taxon>Actinomycetota</taxon>
        <taxon>Actinomycetes</taxon>
        <taxon>Pseudonocardiales</taxon>
        <taxon>Pseudonocardiaceae</taxon>
        <taxon>Saccharopolyspora</taxon>
    </lineage>
</organism>
<dbReference type="SUPFAM" id="SSF56672">
    <property type="entry name" value="DNA/RNA polymerases"/>
    <property type="match status" value="1"/>
</dbReference>
<dbReference type="PROSITE" id="PS50878">
    <property type="entry name" value="RT_POL"/>
    <property type="match status" value="1"/>
</dbReference>
<dbReference type="Proteomes" id="UP000233786">
    <property type="component" value="Unassembled WGS sequence"/>
</dbReference>
<comment type="caution">
    <text evidence="3">The sequence shown here is derived from an EMBL/GenBank/DDBJ whole genome shotgun (WGS) entry which is preliminary data.</text>
</comment>
<dbReference type="EMBL" id="PJNB01000001">
    <property type="protein sequence ID" value="PKW16794.1"/>
    <property type="molecule type" value="Genomic_DNA"/>
</dbReference>